<dbReference type="SUPFAM" id="SSF52279">
    <property type="entry name" value="Beta-D-glucan exohydrolase, C-terminal domain"/>
    <property type="match status" value="1"/>
</dbReference>
<dbReference type="InterPro" id="IPR041443">
    <property type="entry name" value="Exop_C"/>
</dbReference>
<dbReference type="AlphaFoldDB" id="K6FF82"/>
<comment type="caution">
    <text evidence="6">The sequence shown here is derived from an EMBL/GenBank/DDBJ whole genome shotgun (WGS) entry which is preliminary data.</text>
</comment>
<feature type="domain" description="Glycoside hydrolase family 3 C-terminal" evidence="4">
    <location>
        <begin position="405"/>
        <end position="618"/>
    </location>
</feature>
<feature type="chain" id="PRO_5003891150" evidence="2">
    <location>
        <begin position="20"/>
        <end position="810"/>
    </location>
</feature>
<dbReference type="Pfam" id="PF01915">
    <property type="entry name" value="Glyco_hydro_3_C"/>
    <property type="match status" value="1"/>
</dbReference>
<dbReference type="GO" id="GO:0009251">
    <property type="term" value="P:glucan catabolic process"/>
    <property type="evidence" value="ECO:0007669"/>
    <property type="project" value="TreeGrafter"/>
</dbReference>
<keyword evidence="2" id="KW-0732">Signal</keyword>
<dbReference type="Gene3D" id="3.40.50.1700">
    <property type="entry name" value="Glycoside hydrolase family 3 C-terminal domain"/>
    <property type="match status" value="1"/>
</dbReference>
<dbReference type="Gene3D" id="3.20.20.300">
    <property type="entry name" value="Glycoside hydrolase, family 3, N-terminal domain"/>
    <property type="match status" value="1"/>
</dbReference>
<dbReference type="InterPro" id="IPR036881">
    <property type="entry name" value="Glyco_hydro_3_C_sf"/>
</dbReference>
<name>K6FF82_9GAMM</name>
<dbReference type="EMBL" id="AMWX01000001">
    <property type="protein sequence ID" value="EKO37272.1"/>
    <property type="molecule type" value="Genomic_DNA"/>
</dbReference>
<sequence>MKKFILLTMFLIQATSLLAEVDWSRENSCKYNNFSNADLIDQLISDMSIEEKVGQVIQGDLDFITPADVKKFKIGSVLNGGNTAPNGDKYSSLSDWKKLSQEFYDASPTYKGIKIPVLWGTDAVHGHNNVIGATLFPHNIGLGATRNIELVQKIGEAIALEVLSTGVAWTFAPTIAVPQDDRWGRTYEGFSEDPILVSKLGKALILGLQGEGSTLLNEKHVLATAKHFMGDGGTTNGVDQGNTKISELGLRELHGYPYFDALDACAQTVMASFNSWNGEKLHGSKSLLTGVLKNDMQFDGFVVGDWNGHGQVEDCSNSKCAQSFNAGVDMFMVPENWKDLLRNTIRQVNSGEISELRLDEAVKNILVVKSRLGLLNGRKPHEFEGNFLGHPDHISLARQAVRESLVLLKNNDGVLPLMPNQHIGVIGDASNKISTQTGGWTITWQGRENSNSDFVNTRTIYESIKNYVEVNGGSVEFSSNGKFQNKPDVVIGVFGEEPYAEMLGDLKDVAFTATDPRYLPLLESISATNIPTISIFLSGRPLVVNEYLNASNAFVAAWLPGTAVEGISDVIFMKNNKINFDFQGKLSYSWPRSKDQSVLNFTDSIYDPLFPYGYGLTYASEDQINNIKIVKSKKLDLVNIFLGAASIPGKEFVVTDSGPEFVMQDNFLSANKKIKITRFDYQRQDDAKNIIFIKNKGMQAYGISAELPTDLSSMDSPYYEIVMRVNSLSDAKLYFSVGCGNNCMGSIELPVSKMAEWEAINVPLSCLKKDGLNESKVQIRGLFSSEEQINFDVNSIIIKDGAITGTKVSC</sequence>
<evidence type="ECO:0000259" key="3">
    <source>
        <dbReference type="Pfam" id="PF00933"/>
    </source>
</evidence>
<evidence type="ECO:0000313" key="7">
    <source>
        <dbReference type="Proteomes" id="UP000010310"/>
    </source>
</evidence>
<feature type="domain" description="Glycoside hydrolase family 3 N-terminal" evidence="3">
    <location>
        <begin position="49"/>
        <end position="366"/>
    </location>
</feature>
<dbReference type="Proteomes" id="UP000010310">
    <property type="component" value="Unassembled WGS sequence"/>
</dbReference>
<evidence type="ECO:0000259" key="4">
    <source>
        <dbReference type="Pfam" id="PF01915"/>
    </source>
</evidence>
<evidence type="ECO:0000259" key="5">
    <source>
        <dbReference type="Pfam" id="PF18559"/>
    </source>
</evidence>
<protein>
    <submittedName>
        <fullName evidence="6">Glycosyl hydrolase family 3, N-terminal domain protein</fullName>
    </submittedName>
</protein>
<dbReference type="SUPFAM" id="SSF51445">
    <property type="entry name" value="(Trans)glycosidases"/>
    <property type="match status" value="1"/>
</dbReference>
<dbReference type="InterPro" id="IPR001764">
    <property type="entry name" value="Glyco_hydro_3_N"/>
</dbReference>
<dbReference type="Gene3D" id="2.60.120.430">
    <property type="entry name" value="Galactose-binding lectin"/>
    <property type="match status" value="1"/>
</dbReference>
<dbReference type="PANTHER" id="PTHR30620:SF77">
    <property type="entry name" value="LYSOSOMAL BETA GLUCOSIDASE-LIKE"/>
    <property type="match status" value="1"/>
</dbReference>
<dbReference type="InterPro" id="IPR017853">
    <property type="entry name" value="GH"/>
</dbReference>
<feature type="signal peptide" evidence="2">
    <location>
        <begin position="1"/>
        <end position="19"/>
    </location>
</feature>
<proteinExistence type="predicted"/>
<dbReference type="GO" id="GO:0008422">
    <property type="term" value="F:beta-glucosidase activity"/>
    <property type="evidence" value="ECO:0007669"/>
    <property type="project" value="TreeGrafter"/>
</dbReference>
<dbReference type="Pfam" id="PF00933">
    <property type="entry name" value="Glyco_hydro_3"/>
    <property type="match status" value="1"/>
</dbReference>
<dbReference type="InterPro" id="IPR036962">
    <property type="entry name" value="Glyco_hydro_3_N_sf"/>
</dbReference>
<evidence type="ECO:0000256" key="2">
    <source>
        <dbReference type="SAM" id="SignalP"/>
    </source>
</evidence>
<dbReference type="Pfam" id="PF18559">
    <property type="entry name" value="Exop_C"/>
    <property type="match status" value="1"/>
</dbReference>
<organism evidence="6 7">
    <name type="scientific">SAR86 cluster bacterium SAR86E</name>
    <dbReference type="NCBI Taxonomy" id="1208365"/>
    <lineage>
        <taxon>Bacteria</taxon>
        <taxon>Pseudomonadati</taxon>
        <taxon>Pseudomonadota</taxon>
        <taxon>Gammaproteobacteria</taxon>
        <taxon>SAR86 cluster</taxon>
    </lineage>
</organism>
<dbReference type="PANTHER" id="PTHR30620">
    <property type="entry name" value="PERIPLASMIC BETA-GLUCOSIDASE-RELATED"/>
    <property type="match status" value="1"/>
</dbReference>
<dbReference type="InterPro" id="IPR002772">
    <property type="entry name" value="Glyco_hydro_3_C"/>
</dbReference>
<dbReference type="PATRIC" id="fig|1208365.4.peg.281"/>
<dbReference type="STRING" id="1208365.B273_0281"/>
<reference evidence="6 7" key="1">
    <citation type="submission" date="2012-09" db="EMBL/GenBank/DDBJ databases">
        <authorList>
            <person name="Dupont C.L."/>
            <person name="Rusch D.B."/>
            <person name="Lombardo M.-J."/>
            <person name="Novotny M."/>
            <person name="Yee-Greenbaum J."/>
            <person name="Laskin R."/>
        </authorList>
    </citation>
    <scope>NUCLEOTIDE SEQUENCE [LARGE SCALE GENOMIC DNA]</scope>
    <source>
        <strain evidence="6">SAR86E</strain>
    </source>
</reference>
<dbReference type="InterPro" id="IPR051915">
    <property type="entry name" value="Cellulose_Degrad_GH3"/>
</dbReference>
<evidence type="ECO:0000313" key="6">
    <source>
        <dbReference type="EMBL" id="EKO37272.1"/>
    </source>
</evidence>
<feature type="domain" description="ExoP galactose-binding-like" evidence="5">
    <location>
        <begin position="665"/>
        <end position="796"/>
    </location>
</feature>
<keyword evidence="1 6" id="KW-0378">Hydrolase</keyword>
<evidence type="ECO:0000256" key="1">
    <source>
        <dbReference type="ARBA" id="ARBA00022801"/>
    </source>
</evidence>
<keyword evidence="7" id="KW-1185">Reference proteome</keyword>
<accession>K6FF82</accession>
<gene>
    <name evidence="6" type="ORF">B273_0281</name>
</gene>
<dbReference type="PRINTS" id="PR00133">
    <property type="entry name" value="GLHYDRLASE3"/>
</dbReference>